<evidence type="ECO:0000313" key="2">
    <source>
        <dbReference type="Proteomes" id="UP001358193"/>
    </source>
</evidence>
<proteinExistence type="predicted"/>
<organism evidence="1 2">
    <name type="scientific">phage Lak_Megaphage_Sonny</name>
    <dbReference type="NCBI Taxonomy" id="3109229"/>
    <lineage>
        <taxon>Viruses</taxon>
        <taxon>Duplodnaviria</taxon>
        <taxon>Heunggongvirae</taxon>
        <taxon>Uroviricota</taxon>
        <taxon>Caudoviricetes</taxon>
        <taxon>Caudoviricetes code 15 clade</taxon>
    </lineage>
</organism>
<dbReference type="Proteomes" id="UP001358193">
    <property type="component" value="Segment"/>
</dbReference>
<evidence type="ECO:0000313" key="1">
    <source>
        <dbReference type="EMBL" id="WQJ53699.1"/>
    </source>
</evidence>
<name>A0ABZ0Z3T3_9CAUD</name>
<protein>
    <submittedName>
        <fullName evidence="1">Uncharacterized protein</fullName>
    </submittedName>
</protein>
<keyword evidence="2" id="KW-1185">Reference proteome</keyword>
<sequence length="237" mass="27533">MYTYTFNDIKSGWIKRNSLFINEFAVSDKNGDDIDRILVNIKEFIDKYQISENDERLAVNESIFDKLMNKAKKGQEKGISSAEYVAINTGYTNKANSEKSFYDKHHEIDITLEDNSKVKGIIRVSDHYINLQKWAENNTNYDFGISFVIQETSNEYQGNNIIEIPNRNICIFEYVYEYNRKNIGMLNQLISEILLIKRTGKYISNKVILNIEPNIVNSSLLEKVKIAIKEGLNKIFN</sequence>
<accession>A0ABZ0Z3T3</accession>
<reference evidence="1 2" key="1">
    <citation type="submission" date="2023-11" db="EMBL/GenBank/DDBJ databases">
        <authorList>
            <person name="Cook R."/>
            <person name="Crisci M."/>
            <person name="Pye H."/>
            <person name="Adriaenssens E."/>
            <person name="Santini J."/>
        </authorList>
    </citation>
    <scope>NUCLEOTIDE SEQUENCE [LARGE SCALE GENOMIC DNA]</scope>
    <source>
        <strain evidence="1">Lak_Megaphage_Sonny</strain>
    </source>
</reference>
<dbReference type="EMBL" id="OR769223">
    <property type="protein sequence ID" value="WQJ53699.1"/>
    <property type="molecule type" value="Genomic_DNA"/>
</dbReference>